<dbReference type="AlphaFoldDB" id="A0A955LAQ3"/>
<proteinExistence type="predicted"/>
<protein>
    <submittedName>
        <fullName evidence="2">NAD-binding protein</fullName>
    </submittedName>
</protein>
<dbReference type="EMBL" id="JAGQLF010000066">
    <property type="protein sequence ID" value="MCA9387214.1"/>
    <property type="molecule type" value="Genomic_DNA"/>
</dbReference>
<dbReference type="SUPFAM" id="SSF51735">
    <property type="entry name" value="NAD(P)-binding Rossmann-fold domains"/>
    <property type="match status" value="1"/>
</dbReference>
<dbReference type="InterPro" id="IPR050721">
    <property type="entry name" value="Trk_Ktr_HKT_K-transport"/>
</dbReference>
<comment type="caution">
    <text evidence="2">The sequence shown here is derived from an EMBL/GenBank/DDBJ whole genome shotgun (WGS) entry which is preliminary data.</text>
</comment>
<dbReference type="Proteomes" id="UP000714915">
    <property type="component" value="Unassembled WGS sequence"/>
</dbReference>
<feature type="non-terminal residue" evidence="2">
    <location>
        <position position="1"/>
    </location>
</feature>
<reference evidence="2" key="2">
    <citation type="journal article" date="2021" name="Microbiome">
        <title>Successional dynamics and alternative stable states in a saline activated sludge microbial community over 9 years.</title>
        <authorList>
            <person name="Wang Y."/>
            <person name="Ye J."/>
            <person name="Ju F."/>
            <person name="Liu L."/>
            <person name="Boyd J.A."/>
            <person name="Deng Y."/>
            <person name="Parks D.H."/>
            <person name="Jiang X."/>
            <person name="Yin X."/>
            <person name="Woodcroft B.J."/>
            <person name="Tyson G.W."/>
            <person name="Hugenholtz P."/>
            <person name="Polz M.F."/>
            <person name="Zhang T."/>
        </authorList>
    </citation>
    <scope>NUCLEOTIDE SEQUENCE</scope>
    <source>
        <strain evidence="2">HKST-UBA09</strain>
    </source>
</reference>
<organism evidence="2 3">
    <name type="scientific">Candidatus Dojkabacteria bacterium</name>
    <dbReference type="NCBI Taxonomy" id="2099670"/>
    <lineage>
        <taxon>Bacteria</taxon>
        <taxon>Candidatus Dojkabacteria</taxon>
    </lineage>
</organism>
<dbReference type="Gene3D" id="3.40.50.720">
    <property type="entry name" value="NAD(P)-binding Rossmann-like Domain"/>
    <property type="match status" value="1"/>
</dbReference>
<evidence type="ECO:0000313" key="3">
    <source>
        <dbReference type="Proteomes" id="UP000714915"/>
    </source>
</evidence>
<reference evidence="2" key="1">
    <citation type="submission" date="2020-04" db="EMBL/GenBank/DDBJ databases">
        <authorList>
            <person name="Zhang T."/>
        </authorList>
    </citation>
    <scope>NUCLEOTIDE SEQUENCE</scope>
    <source>
        <strain evidence="2">HKST-UBA09</strain>
    </source>
</reference>
<dbReference type="InterPro" id="IPR003148">
    <property type="entry name" value="RCK_N"/>
</dbReference>
<dbReference type="PANTHER" id="PTHR43833:SF9">
    <property type="entry name" value="POTASSIUM CHANNEL PROTEIN YUGO-RELATED"/>
    <property type="match status" value="1"/>
</dbReference>
<feature type="domain" description="RCK N-terminal" evidence="1">
    <location>
        <begin position="1"/>
        <end position="75"/>
    </location>
</feature>
<dbReference type="Pfam" id="PF02254">
    <property type="entry name" value="TrkA_N"/>
    <property type="match status" value="1"/>
</dbReference>
<dbReference type="PANTHER" id="PTHR43833">
    <property type="entry name" value="POTASSIUM CHANNEL PROTEIN 2-RELATED-RELATED"/>
    <property type="match status" value="1"/>
</dbReference>
<dbReference type="InterPro" id="IPR036291">
    <property type="entry name" value="NAD(P)-bd_dom_sf"/>
</dbReference>
<dbReference type="GO" id="GO:0006813">
    <property type="term" value="P:potassium ion transport"/>
    <property type="evidence" value="ECO:0007669"/>
    <property type="project" value="InterPro"/>
</dbReference>
<sequence>YNVVFGDITETDVMNEANLSTAKTIVSTLPNLEDNVILIQSIKRNHPEVQIIVNAERREHRQALLDAGADMVIAPFELAGQMLSRLVAHDELEIRD</sequence>
<evidence type="ECO:0000259" key="1">
    <source>
        <dbReference type="Pfam" id="PF02254"/>
    </source>
</evidence>
<gene>
    <name evidence="2" type="ORF">KC669_04235</name>
</gene>
<evidence type="ECO:0000313" key="2">
    <source>
        <dbReference type="EMBL" id="MCA9387214.1"/>
    </source>
</evidence>
<name>A0A955LAQ3_9BACT</name>
<accession>A0A955LAQ3</accession>